<sequence length="69" mass="7706">MQGITVTYHGSKEGKVVKASFTHQGLELDEVVVQVTHSRGLCGTNLHFELRIWHLDTKVSSSQFEASHL</sequence>
<evidence type="ECO:0000313" key="2">
    <source>
        <dbReference type="Proteomes" id="UP000799118"/>
    </source>
</evidence>
<protein>
    <submittedName>
        <fullName evidence="1">Uncharacterized protein</fullName>
    </submittedName>
</protein>
<name>A0A6A4GCU3_9AGAR</name>
<proteinExistence type="predicted"/>
<reference evidence="1" key="1">
    <citation type="journal article" date="2019" name="Environ. Microbiol.">
        <title>Fungal ecological strategies reflected in gene transcription - a case study of two litter decomposers.</title>
        <authorList>
            <person name="Barbi F."/>
            <person name="Kohler A."/>
            <person name="Barry K."/>
            <person name="Baskaran P."/>
            <person name="Daum C."/>
            <person name="Fauchery L."/>
            <person name="Ihrmark K."/>
            <person name="Kuo A."/>
            <person name="LaButti K."/>
            <person name="Lipzen A."/>
            <person name="Morin E."/>
            <person name="Grigoriev I.V."/>
            <person name="Henrissat B."/>
            <person name="Lindahl B."/>
            <person name="Martin F."/>
        </authorList>
    </citation>
    <scope>NUCLEOTIDE SEQUENCE</scope>
    <source>
        <strain evidence="1">JB14</strain>
    </source>
</reference>
<evidence type="ECO:0000313" key="1">
    <source>
        <dbReference type="EMBL" id="KAE9383339.1"/>
    </source>
</evidence>
<dbReference type="Proteomes" id="UP000799118">
    <property type="component" value="Unassembled WGS sequence"/>
</dbReference>
<dbReference type="OrthoDB" id="1879366at2759"/>
<keyword evidence="2" id="KW-1185">Reference proteome</keyword>
<gene>
    <name evidence="1" type="ORF">BT96DRAFT_844098</name>
</gene>
<accession>A0A6A4GCU3</accession>
<organism evidence="1 2">
    <name type="scientific">Gymnopus androsaceus JB14</name>
    <dbReference type="NCBI Taxonomy" id="1447944"/>
    <lineage>
        <taxon>Eukaryota</taxon>
        <taxon>Fungi</taxon>
        <taxon>Dikarya</taxon>
        <taxon>Basidiomycota</taxon>
        <taxon>Agaricomycotina</taxon>
        <taxon>Agaricomycetes</taxon>
        <taxon>Agaricomycetidae</taxon>
        <taxon>Agaricales</taxon>
        <taxon>Marasmiineae</taxon>
        <taxon>Omphalotaceae</taxon>
        <taxon>Gymnopus</taxon>
    </lineage>
</organism>
<dbReference type="AlphaFoldDB" id="A0A6A4GCU3"/>
<dbReference type="EMBL" id="ML770543">
    <property type="protein sequence ID" value="KAE9383339.1"/>
    <property type="molecule type" value="Genomic_DNA"/>
</dbReference>